<feature type="domain" description="HTH cro/C1-type" evidence="1">
    <location>
        <begin position="36"/>
        <end position="83"/>
    </location>
</feature>
<dbReference type="Gene3D" id="3.30.450.180">
    <property type="match status" value="1"/>
</dbReference>
<dbReference type="GO" id="GO:0003677">
    <property type="term" value="F:DNA binding"/>
    <property type="evidence" value="ECO:0007669"/>
    <property type="project" value="InterPro"/>
</dbReference>
<dbReference type="Pfam" id="PF17765">
    <property type="entry name" value="MLTR_LBD"/>
    <property type="match status" value="1"/>
</dbReference>
<dbReference type="PANTHER" id="PTHR35010:SF2">
    <property type="entry name" value="BLL4672 PROTEIN"/>
    <property type="match status" value="1"/>
</dbReference>
<evidence type="ECO:0000259" key="1">
    <source>
        <dbReference type="PROSITE" id="PS50943"/>
    </source>
</evidence>
<dbReference type="PANTHER" id="PTHR35010">
    <property type="entry name" value="BLL4672 PROTEIN-RELATED"/>
    <property type="match status" value="1"/>
</dbReference>
<dbReference type="Gene3D" id="1.10.260.40">
    <property type="entry name" value="lambda repressor-like DNA-binding domains"/>
    <property type="match status" value="1"/>
</dbReference>
<proteinExistence type="predicted"/>
<evidence type="ECO:0000313" key="2">
    <source>
        <dbReference type="EMBL" id="TDP91853.1"/>
    </source>
</evidence>
<dbReference type="SMART" id="SM00530">
    <property type="entry name" value="HTH_XRE"/>
    <property type="match status" value="1"/>
</dbReference>
<dbReference type="RefSeq" id="WP_133853436.1">
    <property type="nucleotide sequence ID" value="NZ_SNXZ01000008.1"/>
</dbReference>
<comment type="caution">
    <text evidence="2">The sequence shown here is derived from an EMBL/GenBank/DDBJ whole genome shotgun (WGS) entry which is preliminary data.</text>
</comment>
<reference evidence="2 3" key="1">
    <citation type="submission" date="2019-03" db="EMBL/GenBank/DDBJ databases">
        <title>Genomic Encyclopedia of Type Strains, Phase IV (KMG-IV): sequencing the most valuable type-strain genomes for metagenomic binning, comparative biology and taxonomic classification.</title>
        <authorList>
            <person name="Goeker M."/>
        </authorList>
    </citation>
    <scope>NUCLEOTIDE SEQUENCE [LARGE SCALE GENOMIC DNA]</scope>
    <source>
        <strain evidence="2 3">DSM 45361</strain>
    </source>
</reference>
<name>A0A4R6RXX1_LABRH</name>
<dbReference type="InterPro" id="IPR001387">
    <property type="entry name" value="Cro/C1-type_HTH"/>
</dbReference>
<dbReference type="Proteomes" id="UP000295444">
    <property type="component" value="Unassembled WGS sequence"/>
</dbReference>
<sequence length="279" mass="31469">MSTRADLTEFLRTRRARMRPEDVGLPPFGGRRRVPGLRREELAQLAGVSVDYYVRLEQGRTNNVSREVLDAVARALRLDPTEREHLHRLAHPQRTPVRPQQVRPAVQHLLDALDRVPAFVLGRNMTVLAWNEPARLVVADFAVLPAKERNMARQAFLAPQARELYVDWPQVARETVAYLRMSSGQRPDDAELAELVADLSAGSEEFRRLWASHDVKDKAHGTKRLRHPLVGEFTVEYETLPLPGDPDQVIVTYTAPPGSAAAEALHRLAEIRSIRQANA</sequence>
<dbReference type="AlphaFoldDB" id="A0A4R6RXX1"/>
<dbReference type="OrthoDB" id="4790304at2"/>
<accession>A0A4R6RXX1</accession>
<dbReference type="InterPro" id="IPR041413">
    <property type="entry name" value="MLTR_LBD"/>
</dbReference>
<dbReference type="EMBL" id="SNXZ01000008">
    <property type="protein sequence ID" value="TDP91853.1"/>
    <property type="molecule type" value="Genomic_DNA"/>
</dbReference>
<dbReference type="PROSITE" id="PS50943">
    <property type="entry name" value="HTH_CROC1"/>
    <property type="match status" value="1"/>
</dbReference>
<keyword evidence="3" id="KW-1185">Reference proteome</keyword>
<protein>
    <submittedName>
        <fullName evidence="2">Transcriptional regulator with XRE-family HTH domain</fullName>
    </submittedName>
</protein>
<evidence type="ECO:0000313" key="3">
    <source>
        <dbReference type="Proteomes" id="UP000295444"/>
    </source>
</evidence>
<dbReference type="Pfam" id="PF13560">
    <property type="entry name" value="HTH_31"/>
    <property type="match status" value="1"/>
</dbReference>
<organism evidence="2 3">
    <name type="scientific">Labedaea rhizosphaerae</name>
    <dbReference type="NCBI Taxonomy" id="598644"/>
    <lineage>
        <taxon>Bacteria</taxon>
        <taxon>Bacillati</taxon>
        <taxon>Actinomycetota</taxon>
        <taxon>Actinomycetes</taxon>
        <taxon>Pseudonocardiales</taxon>
        <taxon>Pseudonocardiaceae</taxon>
        <taxon>Labedaea</taxon>
    </lineage>
</organism>
<dbReference type="SUPFAM" id="SSF47413">
    <property type="entry name" value="lambda repressor-like DNA-binding domains"/>
    <property type="match status" value="1"/>
</dbReference>
<dbReference type="CDD" id="cd00093">
    <property type="entry name" value="HTH_XRE"/>
    <property type="match status" value="1"/>
</dbReference>
<gene>
    <name evidence="2" type="ORF">EV186_10863</name>
</gene>
<dbReference type="InterPro" id="IPR010982">
    <property type="entry name" value="Lambda_DNA-bd_dom_sf"/>
</dbReference>